<evidence type="ECO:0000256" key="1">
    <source>
        <dbReference type="ARBA" id="ARBA00023015"/>
    </source>
</evidence>
<proteinExistence type="predicted"/>
<dbReference type="Gene3D" id="1.10.10.10">
    <property type="entry name" value="Winged helix-like DNA-binding domain superfamily/Winged helix DNA-binding domain"/>
    <property type="match status" value="1"/>
</dbReference>
<dbReference type="STRING" id="84035.SAMN05660742_11787"/>
<keyword evidence="3" id="KW-0804">Transcription</keyword>
<accession>A0A1H7BSM3</accession>
<dbReference type="SUPFAM" id="SSF46785">
    <property type="entry name" value="Winged helix' DNA-binding domain"/>
    <property type="match status" value="1"/>
</dbReference>
<dbReference type="EMBL" id="FNZK01000017">
    <property type="protein sequence ID" value="SEJ80034.1"/>
    <property type="molecule type" value="Genomic_DNA"/>
</dbReference>
<sequence>MLKKPYEQELGHYIQKSAHLITLISNERLEEIGLTLSQMRLLRCLWNRNALMQKQLQEELLIKASSVNGLVEQLLKKNLVQRQIDPVDARKVQICLTEQGRSLQPKCEALFADFEKTVSANLNVEEKRAMMQYLEGIFQKLLQIRNKN</sequence>
<gene>
    <name evidence="5" type="ORF">SAMN05660742_11787</name>
</gene>
<dbReference type="PROSITE" id="PS50995">
    <property type="entry name" value="HTH_MARR_2"/>
    <property type="match status" value="1"/>
</dbReference>
<dbReference type="AlphaFoldDB" id="A0A1H7BSM3"/>
<dbReference type="PANTHER" id="PTHR42756:SF1">
    <property type="entry name" value="TRANSCRIPTIONAL REPRESSOR OF EMRAB OPERON"/>
    <property type="match status" value="1"/>
</dbReference>
<dbReference type="InterPro" id="IPR036390">
    <property type="entry name" value="WH_DNA-bd_sf"/>
</dbReference>
<dbReference type="InterPro" id="IPR000835">
    <property type="entry name" value="HTH_MarR-typ"/>
</dbReference>
<dbReference type="RefSeq" id="WP_091833687.1">
    <property type="nucleotide sequence ID" value="NZ_FNZK01000017.1"/>
</dbReference>
<dbReference type="GO" id="GO:0003700">
    <property type="term" value="F:DNA-binding transcription factor activity"/>
    <property type="evidence" value="ECO:0007669"/>
    <property type="project" value="InterPro"/>
</dbReference>
<dbReference type="Proteomes" id="UP000199662">
    <property type="component" value="Unassembled WGS sequence"/>
</dbReference>
<keyword evidence="2 5" id="KW-0238">DNA-binding</keyword>
<keyword evidence="6" id="KW-1185">Reference proteome</keyword>
<dbReference type="InterPro" id="IPR036388">
    <property type="entry name" value="WH-like_DNA-bd_sf"/>
</dbReference>
<dbReference type="GO" id="GO:0003677">
    <property type="term" value="F:DNA binding"/>
    <property type="evidence" value="ECO:0007669"/>
    <property type="project" value="UniProtKB-KW"/>
</dbReference>
<evidence type="ECO:0000313" key="6">
    <source>
        <dbReference type="Proteomes" id="UP000199662"/>
    </source>
</evidence>
<evidence type="ECO:0000256" key="3">
    <source>
        <dbReference type="ARBA" id="ARBA00023163"/>
    </source>
</evidence>
<dbReference type="PRINTS" id="PR00598">
    <property type="entry name" value="HTHMARR"/>
</dbReference>
<evidence type="ECO:0000256" key="2">
    <source>
        <dbReference type="ARBA" id="ARBA00023125"/>
    </source>
</evidence>
<organism evidence="5 6">
    <name type="scientific">Propionispira arboris</name>
    <dbReference type="NCBI Taxonomy" id="84035"/>
    <lineage>
        <taxon>Bacteria</taxon>
        <taxon>Bacillati</taxon>
        <taxon>Bacillota</taxon>
        <taxon>Negativicutes</taxon>
        <taxon>Selenomonadales</taxon>
        <taxon>Selenomonadaceae</taxon>
        <taxon>Propionispira</taxon>
    </lineage>
</organism>
<dbReference type="Pfam" id="PF01047">
    <property type="entry name" value="MarR"/>
    <property type="match status" value="1"/>
</dbReference>
<dbReference type="PANTHER" id="PTHR42756">
    <property type="entry name" value="TRANSCRIPTIONAL REGULATOR, MARR"/>
    <property type="match status" value="1"/>
</dbReference>
<protein>
    <submittedName>
        <fullName evidence="5">DNA-binding transcriptional regulator, MarR family</fullName>
    </submittedName>
</protein>
<feature type="domain" description="HTH marR-type" evidence="4">
    <location>
        <begin position="7"/>
        <end position="139"/>
    </location>
</feature>
<name>A0A1H7BSM3_9FIRM</name>
<evidence type="ECO:0000259" key="4">
    <source>
        <dbReference type="PROSITE" id="PS50995"/>
    </source>
</evidence>
<reference evidence="5 6" key="1">
    <citation type="submission" date="2016-10" db="EMBL/GenBank/DDBJ databases">
        <authorList>
            <person name="de Groot N.N."/>
        </authorList>
    </citation>
    <scope>NUCLEOTIDE SEQUENCE [LARGE SCALE GENOMIC DNA]</scope>
    <source>
        <strain evidence="5 6">DSM 2179</strain>
    </source>
</reference>
<dbReference type="SMART" id="SM00347">
    <property type="entry name" value="HTH_MARR"/>
    <property type="match status" value="1"/>
</dbReference>
<keyword evidence="1" id="KW-0805">Transcription regulation</keyword>
<evidence type="ECO:0000313" key="5">
    <source>
        <dbReference type="EMBL" id="SEJ80034.1"/>
    </source>
</evidence>